<dbReference type="EMBL" id="JAEUBG010004327">
    <property type="protein sequence ID" value="KAH3681682.1"/>
    <property type="molecule type" value="Genomic_DNA"/>
</dbReference>
<proteinExistence type="predicted"/>
<evidence type="ECO:0000313" key="2">
    <source>
        <dbReference type="EMBL" id="KAH3681682.1"/>
    </source>
</evidence>
<reference evidence="2" key="1">
    <citation type="journal article" date="2021" name="Open Biol.">
        <title>Shared evolutionary footprints suggest mitochondrial oxidative damage underlies multiple complex I losses in fungi.</title>
        <authorList>
            <person name="Schikora-Tamarit M.A."/>
            <person name="Marcet-Houben M."/>
            <person name="Nosek J."/>
            <person name="Gabaldon T."/>
        </authorList>
    </citation>
    <scope>NUCLEOTIDE SEQUENCE</scope>
    <source>
        <strain evidence="2">CBS2887</strain>
    </source>
</reference>
<evidence type="ECO:0000256" key="1">
    <source>
        <dbReference type="SAM" id="MobiDB-lite"/>
    </source>
</evidence>
<evidence type="ECO:0000313" key="3">
    <source>
        <dbReference type="Proteomes" id="UP000774326"/>
    </source>
</evidence>
<keyword evidence="3" id="KW-1185">Reference proteome</keyword>
<feature type="region of interest" description="Disordered" evidence="1">
    <location>
        <begin position="35"/>
        <end position="64"/>
    </location>
</feature>
<organism evidence="2 3">
    <name type="scientific">Wickerhamomyces pijperi</name>
    <name type="common">Yeast</name>
    <name type="synonym">Pichia pijperi</name>
    <dbReference type="NCBI Taxonomy" id="599730"/>
    <lineage>
        <taxon>Eukaryota</taxon>
        <taxon>Fungi</taxon>
        <taxon>Dikarya</taxon>
        <taxon>Ascomycota</taxon>
        <taxon>Saccharomycotina</taxon>
        <taxon>Saccharomycetes</taxon>
        <taxon>Phaffomycetales</taxon>
        <taxon>Wickerhamomycetaceae</taxon>
        <taxon>Wickerhamomyces</taxon>
    </lineage>
</organism>
<comment type="caution">
    <text evidence="2">The sequence shown here is derived from an EMBL/GenBank/DDBJ whole genome shotgun (WGS) entry which is preliminary data.</text>
</comment>
<sequence>MKFGVISIDEACKGGGKNEVGSVFWEETEFFLAGNGGGAGDEVEEEETSSFETDTSRAGRGGSTGALEISRFGNSGGVGLLGVTCSVAMD</sequence>
<name>A0A9P8Q0P5_WICPI</name>
<protein>
    <submittedName>
        <fullName evidence="2">Uncharacterized protein</fullName>
    </submittedName>
</protein>
<dbReference type="Proteomes" id="UP000774326">
    <property type="component" value="Unassembled WGS sequence"/>
</dbReference>
<accession>A0A9P8Q0P5</accession>
<reference evidence="2" key="2">
    <citation type="submission" date="2021-01" db="EMBL/GenBank/DDBJ databases">
        <authorList>
            <person name="Schikora-Tamarit M.A."/>
        </authorList>
    </citation>
    <scope>NUCLEOTIDE SEQUENCE</scope>
    <source>
        <strain evidence="2">CBS2887</strain>
    </source>
</reference>
<gene>
    <name evidence="2" type="ORF">WICPIJ_007351</name>
</gene>
<dbReference type="AlphaFoldDB" id="A0A9P8Q0P5"/>